<name>A0A9D1KSK7_9FIRM</name>
<dbReference type="Gene3D" id="3.40.50.300">
    <property type="entry name" value="P-loop containing nucleotide triphosphate hydrolases"/>
    <property type="match status" value="1"/>
</dbReference>
<dbReference type="CDD" id="cd03225">
    <property type="entry name" value="ABC_cobalt_CbiO_domain1"/>
    <property type="match status" value="1"/>
</dbReference>
<evidence type="ECO:0000256" key="3">
    <source>
        <dbReference type="ARBA" id="ARBA00022448"/>
    </source>
</evidence>
<evidence type="ECO:0000256" key="4">
    <source>
        <dbReference type="ARBA" id="ARBA00022475"/>
    </source>
</evidence>
<keyword evidence="5" id="KW-0547">Nucleotide-binding</keyword>
<reference evidence="10" key="1">
    <citation type="submission" date="2020-10" db="EMBL/GenBank/DDBJ databases">
        <authorList>
            <person name="Gilroy R."/>
        </authorList>
    </citation>
    <scope>NUCLEOTIDE SEQUENCE</scope>
    <source>
        <strain evidence="10">ChiBcec7-5410</strain>
    </source>
</reference>
<protein>
    <submittedName>
        <fullName evidence="10">ATP-binding cassette domain-containing protein</fullName>
    </submittedName>
</protein>
<dbReference type="Proteomes" id="UP000824160">
    <property type="component" value="Unassembled WGS sequence"/>
</dbReference>
<reference evidence="10" key="2">
    <citation type="journal article" date="2021" name="PeerJ">
        <title>Extensive microbial diversity within the chicken gut microbiome revealed by metagenomics and culture.</title>
        <authorList>
            <person name="Gilroy R."/>
            <person name="Ravi A."/>
            <person name="Getino M."/>
            <person name="Pursley I."/>
            <person name="Horton D.L."/>
            <person name="Alikhan N.F."/>
            <person name="Baker D."/>
            <person name="Gharbi K."/>
            <person name="Hall N."/>
            <person name="Watson M."/>
            <person name="Adriaenssens E.M."/>
            <person name="Foster-Nyarko E."/>
            <person name="Jarju S."/>
            <person name="Secka A."/>
            <person name="Antonio M."/>
            <person name="Oren A."/>
            <person name="Chaudhuri R.R."/>
            <person name="La Ragione R."/>
            <person name="Hildebrand F."/>
            <person name="Pallen M.J."/>
        </authorList>
    </citation>
    <scope>NUCLEOTIDE SEQUENCE</scope>
    <source>
        <strain evidence="10">ChiBcec7-5410</strain>
    </source>
</reference>
<evidence type="ECO:0000256" key="2">
    <source>
        <dbReference type="ARBA" id="ARBA00005417"/>
    </source>
</evidence>
<sequence>MIRFQDFSFRYQAGKTEEPADFALKDISMEIREGEFVGITGTSGAGKSTLTYSISGLIPHHFSGDFYGSVEVNGMDTVEVHPEQLARFVGQVFQDIDSQMVSSVVEDEILFGMENFQVPRDEITRRLEEVLDMLGIASLRRRQISSLSGGQKQKVAIASILALQPDIILLDEPTGELDPESTVMIYEILRRLNREFHKTVIVVEQKIMVLCAYVSRLVVLDKGKVMFDGPSDSITGEIELFKSLGINVPRVVELGHLLKKAGLYSGKIPTELDGAEKMVREVCRC</sequence>
<dbReference type="InterPro" id="IPR050095">
    <property type="entry name" value="ECF_ABC_transporter_ATP-bd"/>
</dbReference>
<dbReference type="InterPro" id="IPR027417">
    <property type="entry name" value="P-loop_NTPase"/>
</dbReference>
<dbReference type="PROSITE" id="PS50893">
    <property type="entry name" value="ABC_TRANSPORTER_2"/>
    <property type="match status" value="1"/>
</dbReference>
<evidence type="ECO:0000313" key="11">
    <source>
        <dbReference type="Proteomes" id="UP000824160"/>
    </source>
</evidence>
<evidence type="ECO:0000256" key="7">
    <source>
        <dbReference type="ARBA" id="ARBA00022967"/>
    </source>
</evidence>
<dbReference type="GO" id="GO:0005524">
    <property type="term" value="F:ATP binding"/>
    <property type="evidence" value="ECO:0007669"/>
    <property type="project" value="UniProtKB-KW"/>
</dbReference>
<comment type="similarity">
    <text evidence="2">Belongs to the ABC transporter superfamily.</text>
</comment>
<comment type="subcellular location">
    <subcellularLocation>
        <location evidence="1">Cell membrane</location>
        <topology evidence="1">Peripheral membrane protein</topology>
    </subcellularLocation>
</comment>
<dbReference type="FunFam" id="3.40.50.300:FF:000224">
    <property type="entry name" value="Energy-coupling factor transporter ATP-binding protein EcfA"/>
    <property type="match status" value="1"/>
</dbReference>
<organism evidence="10 11">
    <name type="scientific">Candidatus Faecivivens stercoripullorum</name>
    <dbReference type="NCBI Taxonomy" id="2840805"/>
    <lineage>
        <taxon>Bacteria</taxon>
        <taxon>Bacillati</taxon>
        <taxon>Bacillota</taxon>
        <taxon>Clostridia</taxon>
        <taxon>Eubacteriales</taxon>
        <taxon>Oscillospiraceae</taxon>
        <taxon>Oscillospiraceae incertae sedis</taxon>
        <taxon>Candidatus Faecivivens</taxon>
    </lineage>
</organism>
<keyword evidence="3" id="KW-0813">Transport</keyword>
<evidence type="ECO:0000256" key="6">
    <source>
        <dbReference type="ARBA" id="ARBA00022840"/>
    </source>
</evidence>
<feature type="domain" description="ABC transporter" evidence="9">
    <location>
        <begin position="2"/>
        <end position="247"/>
    </location>
</feature>
<dbReference type="SUPFAM" id="SSF52540">
    <property type="entry name" value="P-loop containing nucleoside triphosphate hydrolases"/>
    <property type="match status" value="1"/>
</dbReference>
<evidence type="ECO:0000259" key="9">
    <source>
        <dbReference type="PROSITE" id="PS50893"/>
    </source>
</evidence>
<evidence type="ECO:0000256" key="8">
    <source>
        <dbReference type="ARBA" id="ARBA00023136"/>
    </source>
</evidence>
<keyword evidence="6 10" id="KW-0067">ATP-binding</keyword>
<dbReference type="Pfam" id="PF00005">
    <property type="entry name" value="ABC_tran"/>
    <property type="match status" value="1"/>
</dbReference>
<evidence type="ECO:0000256" key="5">
    <source>
        <dbReference type="ARBA" id="ARBA00022741"/>
    </source>
</evidence>
<keyword evidence="8" id="KW-0472">Membrane</keyword>
<dbReference type="EMBL" id="DVLW01000247">
    <property type="protein sequence ID" value="HIT95319.1"/>
    <property type="molecule type" value="Genomic_DNA"/>
</dbReference>
<proteinExistence type="inferred from homology"/>
<dbReference type="InterPro" id="IPR003439">
    <property type="entry name" value="ABC_transporter-like_ATP-bd"/>
</dbReference>
<dbReference type="SMART" id="SM00382">
    <property type="entry name" value="AAA"/>
    <property type="match status" value="1"/>
</dbReference>
<dbReference type="GO" id="GO:0016887">
    <property type="term" value="F:ATP hydrolysis activity"/>
    <property type="evidence" value="ECO:0007669"/>
    <property type="project" value="InterPro"/>
</dbReference>
<gene>
    <name evidence="10" type="ORF">IAC43_09050</name>
</gene>
<evidence type="ECO:0000256" key="1">
    <source>
        <dbReference type="ARBA" id="ARBA00004202"/>
    </source>
</evidence>
<accession>A0A9D1KSK7</accession>
<dbReference type="PROSITE" id="PS00211">
    <property type="entry name" value="ABC_TRANSPORTER_1"/>
    <property type="match status" value="1"/>
</dbReference>
<dbReference type="AlphaFoldDB" id="A0A9D1KSK7"/>
<dbReference type="InterPro" id="IPR015856">
    <property type="entry name" value="ABC_transpr_CbiO/EcfA_su"/>
</dbReference>
<comment type="caution">
    <text evidence="10">The sequence shown here is derived from an EMBL/GenBank/DDBJ whole genome shotgun (WGS) entry which is preliminary data.</text>
</comment>
<keyword evidence="4" id="KW-1003">Cell membrane</keyword>
<keyword evidence="7" id="KW-1278">Translocase</keyword>
<dbReference type="GO" id="GO:0043190">
    <property type="term" value="C:ATP-binding cassette (ABC) transporter complex"/>
    <property type="evidence" value="ECO:0007669"/>
    <property type="project" value="TreeGrafter"/>
</dbReference>
<dbReference type="PANTHER" id="PTHR43553">
    <property type="entry name" value="HEAVY METAL TRANSPORTER"/>
    <property type="match status" value="1"/>
</dbReference>
<dbReference type="InterPro" id="IPR017871">
    <property type="entry name" value="ABC_transporter-like_CS"/>
</dbReference>
<dbReference type="InterPro" id="IPR003593">
    <property type="entry name" value="AAA+_ATPase"/>
</dbReference>
<dbReference type="GO" id="GO:0042626">
    <property type="term" value="F:ATPase-coupled transmembrane transporter activity"/>
    <property type="evidence" value="ECO:0007669"/>
    <property type="project" value="TreeGrafter"/>
</dbReference>
<evidence type="ECO:0000313" key="10">
    <source>
        <dbReference type="EMBL" id="HIT95319.1"/>
    </source>
</evidence>